<evidence type="ECO:0000313" key="7">
    <source>
        <dbReference type="Proteomes" id="UP000008963"/>
    </source>
</evidence>
<dbReference type="InterPro" id="IPR010583">
    <property type="entry name" value="MipA"/>
</dbReference>
<keyword evidence="7" id="KW-1185">Reference proteome</keyword>
<sequence>MKILTILILLLTSNTIYSNEGKGYSFSLGGGVIYKQNIRDDNQYDKADKNSIVTPIPMAQLSIGPVSISGPNVKVKLPGTTFISPYIGIGRDGERYYGPGMEWRKDSWFAEVGANILMFKLSYSRDVQGRSHGEIMDISYNGRLFLGKVILNYTFSHTFYDKEFTNYYYGVRANEVTSDRPYYAPKSSGTNSVAISPIWLISKNVSWFNSVKATFLGSKIKDSPTVARDWYLTAISGITYKFD</sequence>
<keyword evidence="3" id="KW-0732">Signal</keyword>
<dbReference type="eggNOG" id="COG3713">
    <property type="taxonomic scope" value="Bacteria"/>
</dbReference>
<dbReference type="AlphaFoldDB" id="E1WZP4"/>
<protein>
    <submittedName>
        <fullName evidence="6">Cell division-related protein</fullName>
    </submittedName>
</protein>
<dbReference type="PANTHER" id="PTHR38776">
    <property type="entry name" value="MLTA-INTERACTING PROTEIN-RELATED"/>
    <property type="match status" value="1"/>
</dbReference>
<evidence type="ECO:0000256" key="2">
    <source>
        <dbReference type="ARBA" id="ARBA00005722"/>
    </source>
</evidence>
<dbReference type="HOGENOM" id="CLU_063465_1_0_7"/>
<dbReference type="EMBL" id="FQ312005">
    <property type="protein sequence ID" value="CBW26230.1"/>
    <property type="molecule type" value="Genomic_DNA"/>
</dbReference>
<dbReference type="Pfam" id="PF06629">
    <property type="entry name" value="MipA"/>
    <property type="match status" value="1"/>
</dbReference>
<dbReference type="STRING" id="862908.BMS_1362"/>
<keyword evidence="6" id="KW-0131">Cell cycle</keyword>
<dbReference type="Proteomes" id="UP000008963">
    <property type="component" value="Chromosome"/>
</dbReference>
<dbReference type="OrthoDB" id="5295915at2"/>
<evidence type="ECO:0000256" key="4">
    <source>
        <dbReference type="ARBA" id="ARBA00023136"/>
    </source>
</evidence>
<accession>E1WZP4</accession>
<dbReference type="PANTHER" id="PTHR38776:SF1">
    <property type="entry name" value="MLTA-INTERACTING PROTEIN-RELATED"/>
    <property type="match status" value="1"/>
</dbReference>
<comment type="subcellular location">
    <subcellularLocation>
        <location evidence="1">Cell outer membrane</location>
    </subcellularLocation>
</comment>
<comment type="similarity">
    <text evidence="2">Belongs to the MipA/OmpV family.</text>
</comment>
<name>E1WZP4_HALMS</name>
<evidence type="ECO:0000313" key="6">
    <source>
        <dbReference type="EMBL" id="CBW26230.1"/>
    </source>
</evidence>
<gene>
    <name evidence="6" type="ordered locus">BMS_1362</name>
</gene>
<dbReference type="GO" id="GO:0051301">
    <property type="term" value="P:cell division"/>
    <property type="evidence" value="ECO:0007669"/>
    <property type="project" value="UniProtKB-KW"/>
</dbReference>
<keyword evidence="5" id="KW-0998">Cell outer membrane</keyword>
<dbReference type="PATRIC" id="fig|862908.3.peg.1296"/>
<organism evidence="6 7">
    <name type="scientific">Halobacteriovorax marinus (strain ATCC BAA-682 / DSM 15412 / SJ)</name>
    <name type="common">Bacteriovorax marinus</name>
    <dbReference type="NCBI Taxonomy" id="862908"/>
    <lineage>
        <taxon>Bacteria</taxon>
        <taxon>Pseudomonadati</taxon>
        <taxon>Bdellovibrionota</taxon>
        <taxon>Bacteriovoracia</taxon>
        <taxon>Bacteriovoracales</taxon>
        <taxon>Halobacteriovoraceae</taxon>
        <taxon>Halobacteriovorax</taxon>
    </lineage>
</organism>
<evidence type="ECO:0000256" key="1">
    <source>
        <dbReference type="ARBA" id="ARBA00004442"/>
    </source>
</evidence>
<reference evidence="7" key="1">
    <citation type="journal article" date="2013" name="ISME J.">
        <title>A small predatory core genome in the divergent marine Bacteriovorax marinus SJ and the terrestrial Bdellovibrio bacteriovorus.</title>
        <authorList>
            <person name="Crossman L.C."/>
            <person name="Chen H."/>
            <person name="Cerdeno-Tarraga A.M."/>
            <person name="Brooks K."/>
            <person name="Quail M.A."/>
            <person name="Pineiro S.A."/>
            <person name="Hobley L."/>
            <person name="Sockett R.E."/>
            <person name="Bentley S.D."/>
            <person name="Parkhill J."/>
            <person name="Williams H.N."/>
            <person name="Stine O.C."/>
        </authorList>
    </citation>
    <scope>NUCLEOTIDE SEQUENCE [LARGE SCALE GENOMIC DNA]</scope>
    <source>
        <strain evidence="7">ATCC BAA-682 / DSM 15412 / SJ</strain>
    </source>
</reference>
<dbReference type="KEGG" id="bmx:BMS_1362"/>
<evidence type="ECO:0000256" key="5">
    <source>
        <dbReference type="ARBA" id="ARBA00023237"/>
    </source>
</evidence>
<evidence type="ECO:0000256" key="3">
    <source>
        <dbReference type="ARBA" id="ARBA00022729"/>
    </source>
</evidence>
<dbReference type="RefSeq" id="WP_014244014.1">
    <property type="nucleotide sequence ID" value="NC_016620.1"/>
</dbReference>
<keyword evidence="4" id="KW-0472">Membrane</keyword>
<proteinExistence type="inferred from homology"/>
<dbReference type="GO" id="GO:0009279">
    <property type="term" value="C:cell outer membrane"/>
    <property type="evidence" value="ECO:0007669"/>
    <property type="project" value="UniProtKB-SubCell"/>
</dbReference>
<keyword evidence="6" id="KW-0132">Cell division</keyword>